<evidence type="ECO:0000313" key="3">
    <source>
        <dbReference type="EMBL" id="TWF77218.1"/>
    </source>
</evidence>
<keyword evidence="4" id="KW-1185">Reference proteome</keyword>
<name>A0A561SQT1_9PSEU</name>
<evidence type="ECO:0000313" key="4">
    <source>
        <dbReference type="Proteomes" id="UP000321261"/>
    </source>
</evidence>
<keyword evidence="3" id="KW-0689">Ribosomal protein</keyword>
<reference evidence="3 4" key="1">
    <citation type="submission" date="2019-06" db="EMBL/GenBank/DDBJ databases">
        <title>Sequencing the genomes of 1000 actinobacteria strains.</title>
        <authorList>
            <person name="Klenk H.-P."/>
        </authorList>
    </citation>
    <scope>NUCLEOTIDE SEQUENCE [LARGE SCALE GENOMIC DNA]</scope>
    <source>
        <strain evidence="3 4">DSM 45671</strain>
    </source>
</reference>
<dbReference type="AlphaFoldDB" id="A0A561SQT1"/>
<proteinExistence type="predicted"/>
<keyword evidence="3" id="KW-0687">Ribonucleoprotein</keyword>
<dbReference type="InterPro" id="IPR016181">
    <property type="entry name" value="Acyl_CoA_acyltransferase"/>
</dbReference>
<dbReference type="Pfam" id="PF00583">
    <property type="entry name" value="Acetyltransf_1"/>
    <property type="match status" value="1"/>
</dbReference>
<dbReference type="InterPro" id="IPR000182">
    <property type="entry name" value="GNAT_dom"/>
</dbReference>
<dbReference type="EMBL" id="VIWU01000001">
    <property type="protein sequence ID" value="TWF77218.1"/>
    <property type="molecule type" value="Genomic_DNA"/>
</dbReference>
<evidence type="ECO:0000256" key="1">
    <source>
        <dbReference type="ARBA" id="ARBA00022679"/>
    </source>
</evidence>
<dbReference type="CDD" id="cd04301">
    <property type="entry name" value="NAT_SF"/>
    <property type="match status" value="1"/>
</dbReference>
<feature type="domain" description="N-acetyltransferase" evidence="2">
    <location>
        <begin position="5"/>
        <end position="182"/>
    </location>
</feature>
<dbReference type="SUPFAM" id="SSF55729">
    <property type="entry name" value="Acyl-CoA N-acyltransferases (Nat)"/>
    <property type="match status" value="1"/>
</dbReference>
<dbReference type="Proteomes" id="UP000321261">
    <property type="component" value="Unassembled WGS sequence"/>
</dbReference>
<dbReference type="PANTHER" id="PTHR13947">
    <property type="entry name" value="GNAT FAMILY N-ACETYLTRANSFERASE"/>
    <property type="match status" value="1"/>
</dbReference>
<accession>A0A561SQT1</accession>
<dbReference type="RefSeq" id="WP_147261204.1">
    <property type="nucleotide sequence ID" value="NZ_VIWU01000001.1"/>
</dbReference>
<dbReference type="OrthoDB" id="6703393at2"/>
<dbReference type="Gene3D" id="3.40.630.30">
    <property type="match status" value="1"/>
</dbReference>
<gene>
    <name evidence="3" type="ORF">FHX44_113123</name>
</gene>
<dbReference type="GO" id="GO:0008080">
    <property type="term" value="F:N-acetyltransferase activity"/>
    <property type="evidence" value="ECO:0007669"/>
    <property type="project" value="InterPro"/>
</dbReference>
<dbReference type="PANTHER" id="PTHR13947:SF37">
    <property type="entry name" value="LD18367P"/>
    <property type="match status" value="1"/>
</dbReference>
<dbReference type="PROSITE" id="PS51186">
    <property type="entry name" value="GNAT"/>
    <property type="match status" value="1"/>
</dbReference>
<dbReference type="GO" id="GO:0005840">
    <property type="term" value="C:ribosome"/>
    <property type="evidence" value="ECO:0007669"/>
    <property type="project" value="UniProtKB-KW"/>
</dbReference>
<dbReference type="InterPro" id="IPR050769">
    <property type="entry name" value="NAT_camello-type"/>
</dbReference>
<protein>
    <submittedName>
        <fullName evidence="3">Ribosomal protein S18 acetylase RimI-like enzyme</fullName>
    </submittedName>
</protein>
<keyword evidence="1" id="KW-0808">Transferase</keyword>
<evidence type="ECO:0000259" key="2">
    <source>
        <dbReference type="PROSITE" id="PS51186"/>
    </source>
</evidence>
<sequence>MTDYAIRRAVTEKDLDGARAVVLHTAETDLGYGYQLQWHWDLDRPVETYVDNPRQAMFVAVDLAGTVVSTAAIRIGGPNVPPHPPELGHRYADRQAVAQLLRVATLPEHRRHGLARRLVAACQEFVRADGGFRVIYLHTNTKVPAAEPFWRSLPVVEIRDDRGRESDPRFATVHFELPLDAPVA</sequence>
<comment type="caution">
    <text evidence="3">The sequence shown here is derived from an EMBL/GenBank/DDBJ whole genome shotgun (WGS) entry which is preliminary data.</text>
</comment>
<organism evidence="3 4">
    <name type="scientific">Pseudonocardia hierapolitana</name>
    <dbReference type="NCBI Taxonomy" id="1128676"/>
    <lineage>
        <taxon>Bacteria</taxon>
        <taxon>Bacillati</taxon>
        <taxon>Actinomycetota</taxon>
        <taxon>Actinomycetes</taxon>
        <taxon>Pseudonocardiales</taxon>
        <taxon>Pseudonocardiaceae</taxon>
        <taxon>Pseudonocardia</taxon>
    </lineage>
</organism>